<feature type="signal peptide" evidence="2">
    <location>
        <begin position="1"/>
        <end position="34"/>
    </location>
</feature>
<dbReference type="AlphaFoldDB" id="G8QZP3"/>
<evidence type="ECO:0000256" key="2">
    <source>
        <dbReference type="SAM" id="SignalP"/>
    </source>
</evidence>
<sequence>MKNCYPPLFYRNLLALKLFFTLNLVMFFCSPTNAQSEHETAVFNGTTYYKVSGSYYLLDNIGQELIPISSSKITLKYQAGVTQTQIESVESSFNLSFERKAMTGWYDYELNSSTDLIEQVTNLQASEFVKLVEVCGPIQFQIVPNDSLAFHAPTQTWYNWGIPQTELDDAWNKTKGDPSIVAAFIDTGVDWWHEDFAQATGTSGTFWLNTAEDDWLDPNDPNSGDSIDNDGNGFIDDWRGWNFFSQQ</sequence>
<gene>
    <name evidence="3" type="ordered locus">Oweho_2733</name>
</gene>
<dbReference type="HOGENOM" id="CLU_1123661_0_0_10"/>
<keyword evidence="2" id="KW-0732">Signal</keyword>
<evidence type="ECO:0008006" key="5">
    <source>
        <dbReference type="Google" id="ProtNLM"/>
    </source>
</evidence>
<dbReference type="STRING" id="926562.Oweho_2733"/>
<dbReference type="KEGG" id="oho:Oweho_2733"/>
<dbReference type="Gene3D" id="3.40.50.200">
    <property type="entry name" value="Peptidase S8/S53 domain"/>
    <property type="match status" value="1"/>
</dbReference>
<protein>
    <recommendedName>
        <fullName evidence="5">Peptidase S8/S53 domain-containing protein</fullName>
    </recommendedName>
</protein>
<evidence type="ECO:0000313" key="3">
    <source>
        <dbReference type="EMBL" id="AEV33696.1"/>
    </source>
</evidence>
<proteinExistence type="predicted"/>
<dbReference type="InterPro" id="IPR036852">
    <property type="entry name" value="Peptidase_S8/S53_dom_sf"/>
</dbReference>
<dbReference type="EMBL" id="CP003156">
    <property type="protein sequence ID" value="AEV33696.1"/>
    <property type="molecule type" value="Genomic_DNA"/>
</dbReference>
<feature type="chain" id="PRO_5003515406" description="Peptidase S8/S53 domain-containing protein" evidence="2">
    <location>
        <begin position="35"/>
        <end position="247"/>
    </location>
</feature>
<keyword evidence="1" id="KW-0378">Hydrolase</keyword>
<dbReference type="eggNOG" id="COG1404">
    <property type="taxonomic scope" value="Bacteria"/>
</dbReference>
<keyword evidence="4" id="KW-1185">Reference proteome</keyword>
<evidence type="ECO:0000256" key="1">
    <source>
        <dbReference type="ARBA" id="ARBA00022801"/>
    </source>
</evidence>
<name>G8QZP3_OWEHD</name>
<organism evidence="3 4">
    <name type="scientific">Owenweeksia hongkongensis (strain DSM 17368 / CIP 108786 / JCM 12287 / NRRL B-23963 / UST20020801)</name>
    <dbReference type="NCBI Taxonomy" id="926562"/>
    <lineage>
        <taxon>Bacteria</taxon>
        <taxon>Pseudomonadati</taxon>
        <taxon>Bacteroidota</taxon>
        <taxon>Flavobacteriia</taxon>
        <taxon>Flavobacteriales</taxon>
        <taxon>Owenweeksiaceae</taxon>
        <taxon>Owenweeksia</taxon>
    </lineage>
</organism>
<dbReference type="SUPFAM" id="SSF52743">
    <property type="entry name" value="Subtilisin-like"/>
    <property type="match status" value="1"/>
</dbReference>
<dbReference type="PROSITE" id="PS00136">
    <property type="entry name" value="SUBTILASE_ASP"/>
    <property type="match status" value="1"/>
</dbReference>
<dbReference type="GO" id="GO:0006508">
    <property type="term" value="P:proteolysis"/>
    <property type="evidence" value="ECO:0007669"/>
    <property type="project" value="InterPro"/>
</dbReference>
<accession>G8QZP3</accession>
<reference evidence="3 4" key="1">
    <citation type="journal article" date="2012" name="Stand. Genomic Sci.">
        <title>Genome sequence of the orange-pigmented seawater bacterium Owenweeksia hongkongensis type strain (UST20020801(T)).</title>
        <authorList>
            <person name="Riedel T."/>
            <person name="Held B."/>
            <person name="Nolan M."/>
            <person name="Lucas S."/>
            <person name="Lapidus A."/>
            <person name="Tice H."/>
            <person name="Del Rio T.G."/>
            <person name="Cheng J.F."/>
            <person name="Han C."/>
            <person name="Tapia R."/>
            <person name="Goodwin L.A."/>
            <person name="Pitluck S."/>
            <person name="Liolios K."/>
            <person name="Mavromatis K."/>
            <person name="Pagani I."/>
            <person name="Ivanova N."/>
            <person name="Mikhailova N."/>
            <person name="Pati A."/>
            <person name="Chen A."/>
            <person name="Palaniappan K."/>
            <person name="Rohde M."/>
            <person name="Tindall B.J."/>
            <person name="Detter J.C."/>
            <person name="Goker M."/>
            <person name="Woyke T."/>
            <person name="Bristow J."/>
            <person name="Eisen J.A."/>
            <person name="Markowitz V."/>
            <person name="Hugenholtz P."/>
            <person name="Klenk H.P."/>
            <person name="Kyrpides N.C."/>
        </authorList>
    </citation>
    <scope>NUCLEOTIDE SEQUENCE</scope>
    <source>
        <strain evidence="4">DSM 17368 / JCM 12287 / NRRL B-23963</strain>
    </source>
</reference>
<dbReference type="GO" id="GO:0004252">
    <property type="term" value="F:serine-type endopeptidase activity"/>
    <property type="evidence" value="ECO:0007669"/>
    <property type="project" value="InterPro"/>
</dbReference>
<dbReference type="Proteomes" id="UP000005631">
    <property type="component" value="Chromosome"/>
</dbReference>
<evidence type="ECO:0000313" key="4">
    <source>
        <dbReference type="Proteomes" id="UP000005631"/>
    </source>
</evidence>
<dbReference type="InterPro" id="IPR023827">
    <property type="entry name" value="Peptidase_S8_Asp-AS"/>
</dbReference>